<name>A0A831PQK4_9BACT</name>
<dbReference type="Gene3D" id="2.40.170.20">
    <property type="entry name" value="TonB-dependent receptor, beta-barrel domain"/>
    <property type="match status" value="1"/>
</dbReference>
<dbReference type="EMBL" id="DSDK01000314">
    <property type="protein sequence ID" value="HDR51096.1"/>
    <property type="molecule type" value="Genomic_DNA"/>
</dbReference>
<evidence type="ECO:0000256" key="1">
    <source>
        <dbReference type="ARBA" id="ARBA00004442"/>
    </source>
</evidence>
<dbReference type="AlphaFoldDB" id="A0A831PQK4"/>
<feature type="domain" description="Outer membrane protein beta-barrel" evidence="4">
    <location>
        <begin position="46"/>
        <end position="280"/>
    </location>
</feature>
<comment type="caution">
    <text evidence="5">The sequence shown here is derived from an EMBL/GenBank/DDBJ whole genome shotgun (WGS) entry which is preliminary data.</text>
</comment>
<dbReference type="InterPro" id="IPR036942">
    <property type="entry name" value="Beta-barrel_TonB_sf"/>
</dbReference>
<protein>
    <submittedName>
        <fullName evidence="5">TonB-dependent receptor</fullName>
    </submittedName>
</protein>
<keyword evidence="3" id="KW-0998">Cell outer membrane</keyword>
<dbReference type="InterPro" id="IPR041700">
    <property type="entry name" value="OMP_b-brl_3"/>
</dbReference>
<evidence type="ECO:0000256" key="3">
    <source>
        <dbReference type="ARBA" id="ARBA00023237"/>
    </source>
</evidence>
<evidence type="ECO:0000259" key="4">
    <source>
        <dbReference type="Pfam" id="PF14905"/>
    </source>
</evidence>
<dbReference type="GO" id="GO:0009279">
    <property type="term" value="C:cell outer membrane"/>
    <property type="evidence" value="ECO:0007669"/>
    <property type="project" value="UniProtKB-SubCell"/>
</dbReference>
<dbReference type="Proteomes" id="UP000886047">
    <property type="component" value="Unassembled WGS sequence"/>
</dbReference>
<gene>
    <name evidence="5" type="ORF">ENN90_05655</name>
</gene>
<proteinExistence type="predicted"/>
<feature type="non-terminal residue" evidence="5">
    <location>
        <position position="283"/>
    </location>
</feature>
<evidence type="ECO:0000313" key="5">
    <source>
        <dbReference type="EMBL" id="HDR51096.1"/>
    </source>
</evidence>
<keyword evidence="2" id="KW-0472">Membrane</keyword>
<organism evidence="5">
    <name type="scientific">Mariniphaga anaerophila</name>
    <dbReference type="NCBI Taxonomy" id="1484053"/>
    <lineage>
        <taxon>Bacteria</taxon>
        <taxon>Pseudomonadati</taxon>
        <taxon>Bacteroidota</taxon>
        <taxon>Bacteroidia</taxon>
        <taxon>Marinilabiliales</taxon>
        <taxon>Prolixibacteraceae</taxon>
        <taxon>Mariniphaga</taxon>
    </lineage>
</organism>
<comment type="subcellular location">
    <subcellularLocation>
        <location evidence="1">Cell outer membrane</location>
    </subcellularLocation>
</comment>
<keyword evidence="5" id="KW-0675">Receptor</keyword>
<dbReference type="Pfam" id="PF14905">
    <property type="entry name" value="OMP_b-brl_3"/>
    <property type="match status" value="1"/>
</dbReference>
<sequence length="283" mass="33395">MFEDEYHIDRGHVPYDYLSNGQRKRFWTWAEDENTRFMNYSVIYKHNFAEPGHEIEAGFLYTKGGEDELFPFTDSSAVRNSVDETHLIVDEIVSDLNIDYVKPLRSGRVELGTKAQWRKIPISYKINPGQNSVLDPNLGDWSEYNEDILAFYGNYIFESKVVDVEAGLRFEQTTVKYDIDPANIYYTKNEAYDYFSFFPNVRLTWKLNDRNKLSAFVNRRVDRPGEFELRPFPKYDDPEILKTGNPYLRPQFTTTFELAYKTRWEDGSAYLSGFYRKTTDIFS</sequence>
<reference evidence="5" key="1">
    <citation type="journal article" date="2020" name="mSystems">
        <title>Genome- and Community-Level Interaction Insights into Carbon Utilization and Element Cycling Functions of Hydrothermarchaeota in Hydrothermal Sediment.</title>
        <authorList>
            <person name="Zhou Z."/>
            <person name="Liu Y."/>
            <person name="Xu W."/>
            <person name="Pan J."/>
            <person name="Luo Z.H."/>
            <person name="Li M."/>
        </authorList>
    </citation>
    <scope>NUCLEOTIDE SEQUENCE [LARGE SCALE GENOMIC DNA]</scope>
    <source>
        <strain evidence="5">SpSt-1217</strain>
    </source>
</reference>
<evidence type="ECO:0000256" key="2">
    <source>
        <dbReference type="ARBA" id="ARBA00023136"/>
    </source>
</evidence>
<dbReference type="SUPFAM" id="SSF56935">
    <property type="entry name" value="Porins"/>
    <property type="match status" value="1"/>
</dbReference>
<accession>A0A831PQK4</accession>